<feature type="region of interest" description="Disordered" evidence="7">
    <location>
        <begin position="329"/>
        <end position="356"/>
    </location>
</feature>
<evidence type="ECO:0000256" key="6">
    <source>
        <dbReference type="ARBA" id="ARBA00058775"/>
    </source>
</evidence>
<comment type="function">
    <text evidence="6">TAFs are components of the transcription factor IID (TFIID) complex that is essential for mediating regulation of RNA polymerase transcription.</text>
</comment>
<feature type="region of interest" description="Disordered" evidence="7">
    <location>
        <begin position="753"/>
        <end position="797"/>
    </location>
</feature>
<dbReference type="Pfam" id="PF12174">
    <property type="entry name" value="RST"/>
    <property type="match status" value="1"/>
</dbReference>
<dbReference type="GO" id="GO:0016251">
    <property type="term" value="F:RNA polymerase II general transcription initiation factor activity"/>
    <property type="evidence" value="ECO:0007669"/>
    <property type="project" value="TreeGrafter"/>
</dbReference>
<feature type="region of interest" description="Disordered" evidence="7">
    <location>
        <begin position="437"/>
        <end position="510"/>
    </location>
</feature>
<comment type="similarity">
    <text evidence="2">Belongs to the TAF4 family.</text>
</comment>
<dbReference type="CDD" id="cd08045">
    <property type="entry name" value="HFD_TAF4"/>
    <property type="match status" value="1"/>
</dbReference>
<evidence type="ECO:0000256" key="3">
    <source>
        <dbReference type="ARBA" id="ARBA00023015"/>
    </source>
</evidence>
<feature type="compositionally biased region" description="Polar residues" evidence="7">
    <location>
        <begin position="469"/>
        <end position="488"/>
    </location>
</feature>
<dbReference type="Pfam" id="PF05236">
    <property type="entry name" value="TAF4"/>
    <property type="match status" value="1"/>
</dbReference>
<keyword evidence="10" id="KW-1185">Reference proteome</keyword>
<feature type="compositionally biased region" description="Polar residues" evidence="7">
    <location>
        <begin position="597"/>
        <end position="612"/>
    </location>
</feature>
<dbReference type="GO" id="GO:0003677">
    <property type="term" value="F:DNA binding"/>
    <property type="evidence" value="ECO:0007669"/>
    <property type="project" value="TreeGrafter"/>
</dbReference>
<dbReference type="InterPro" id="IPR022003">
    <property type="entry name" value="RST"/>
</dbReference>
<dbReference type="AlphaFoldDB" id="A0A7J7DV55"/>
<feature type="compositionally biased region" description="Basic and acidic residues" evidence="7">
    <location>
        <begin position="772"/>
        <end position="796"/>
    </location>
</feature>
<feature type="compositionally biased region" description="Basic and acidic residues" evidence="7">
    <location>
        <begin position="139"/>
        <end position="152"/>
    </location>
</feature>
<feature type="compositionally biased region" description="Polar residues" evidence="7">
    <location>
        <begin position="833"/>
        <end position="852"/>
    </location>
</feature>
<proteinExistence type="inferred from homology"/>
<feature type="compositionally biased region" description="Low complexity" evidence="7">
    <location>
        <begin position="129"/>
        <end position="138"/>
    </location>
</feature>
<comment type="caution">
    <text evidence="9">The sequence shown here is derived from an EMBL/GenBank/DDBJ whole genome shotgun (WGS) entry which is preliminary data.</text>
</comment>
<feature type="compositionally biased region" description="Polar residues" evidence="7">
    <location>
        <begin position="58"/>
        <end position="109"/>
    </location>
</feature>
<keyword evidence="3" id="KW-0805">Transcription regulation</keyword>
<feature type="region of interest" description="Disordered" evidence="7">
    <location>
        <begin position="823"/>
        <end position="886"/>
    </location>
</feature>
<keyword evidence="4" id="KW-0804">Transcription</keyword>
<name>A0A7J7DV55_TRIWF</name>
<protein>
    <submittedName>
        <fullName evidence="9">TBP-associated factor 4 putative isoform 1</fullName>
    </submittedName>
</protein>
<dbReference type="PANTHER" id="PTHR15138">
    <property type="entry name" value="TRANSCRIPTION INITIATION FACTOR TFIID SUBUNIT 4"/>
    <property type="match status" value="1"/>
</dbReference>
<accession>A0A7J7DV55</accession>
<dbReference type="InParanoid" id="A0A7J7DV55"/>
<evidence type="ECO:0000313" key="10">
    <source>
        <dbReference type="Proteomes" id="UP000593562"/>
    </source>
</evidence>
<feature type="compositionally biased region" description="Basic and acidic residues" evidence="7">
    <location>
        <begin position="753"/>
        <end position="764"/>
    </location>
</feature>
<evidence type="ECO:0000256" key="4">
    <source>
        <dbReference type="ARBA" id="ARBA00023163"/>
    </source>
</evidence>
<feature type="region of interest" description="Disordered" evidence="7">
    <location>
        <begin position="559"/>
        <end position="612"/>
    </location>
</feature>
<evidence type="ECO:0000256" key="2">
    <source>
        <dbReference type="ARBA" id="ARBA00006178"/>
    </source>
</evidence>
<dbReference type="EMBL" id="JAAARO010000003">
    <property type="protein sequence ID" value="KAF5750197.1"/>
    <property type="molecule type" value="Genomic_DNA"/>
</dbReference>
<dbReference type="OrthoDB" id="21060at2759"/>
<dbReference type="GO" id="GO:0006367">
    <property type="term" value="P:transcription initiation at RNA polymerase II promoter"/>
    <property type="evidence" value="ECO:0007669"/>
    <property type="project" value="TreeGrafter"/>
</dbReference>
<feature type="compositionally biased region" description="Basic and acidic residues" evidence="7">
    <location>
        <begin position="853"/>
        <end position="864"/>
    </location>
</feature>
<reference evidence="9 10" key="1">
    <citation type="journal article" date="2020" name="Nat. Commun.">
        <title>Genome of Tripterygium wilfordii and identification of cytochrome P450 involved in triptolide biosynthesis.</title>
        <authorList>
            <person name="Tu L."/>
            <person name="Su P."/>
            <person name="Zhang Z."/>
            <person name="Gao L."/>
            <person name="Wang J."/>
            <person name="Hu T."/>
            <person name="Zhou J."/>
            <person name="Zhang Y."/>
            <person name="Zhao Y."/>
            <person name="Liu Y."/>
            <person name="Song Y."/>
            <person name="Tong Y."/>
            <person name="Lu Y."/>
            <person name="Yang J."/>
            <person name="Xu C."/>
            <person name="Jia M."/>
            <person name="Peters R.J."/>
            <person name="Huang L."/>
            <person name="Gao W."/>
        </authorList>
    </citation>
    <scope>NUCLEOTIDE SEQUENCE [LARGE SCALE GENOMIC DNA]</scope>
    <source>
        <strain evidence="10">cv. XIE 37</strain>
        <tissue evidence="9">Leaf</tissue>
    </source>
</reference>
<keyword evidence="5" id="KW-0539">Nucleus</keyword>
<evidence type="ECO:0000256" key="1">
    <source>
        <dbReference type="ARBA" id="ARBA00004123"/>
    </source>
</evidence>
<dbReference type="Gene3D" id="1.10.20.10">
    <property type="entry name" value="Histone, subunit A"/>
    <property type="match status" value="1"/>
</dbReference>
<evidence type="ECO:0000256" key="7">
    <source>
        <dbReference type="SAM" id="MobiDB-lite"/>
    </source>
</evidence>
<dbReference type="GO" id="GO:0005669">
    <property type="term" value="C:transcription factor TFIID complex"/>
    <property type="evidence" value="ECO:0007669"/>
    <property type="project" value="InterPro"/>
</dbReference>
<feature type="compositionally biased region" description="Polar residues" evidence="7">
    <location>
        <begin position="451"/>
        <end position="461"/>
    </location>
</feature>
<comment type="subcellular location">
    <subcellularLocation>
        <location evidence="1">Nucleus</location>
    </subcellularLocation>
</comment>
<dbReference type="FunFam" id="1.10.20.10:FF:000015">
    <property type="entry name" value="Transcription initiation factor TFIID subunit 4B"/>
    <property type="match status" value="1"/>
</dbReference>
<evidence type="ECO:0000259" key="8">
    <source>
        <dbReference type="PROSITE" id="PS51879"/>
    </source>
</evidence>
<dbReference type="PANTHER" id="PTHR15138:SF14">
    <property type="entry name" value="TRANSCRIPTION INITIATION FACTOR TFIID SUBUNIT 4"/>
    <property type="match status" value="1"/>
</dbReference>
<evidence type="ECO:0000256" key="5">
    <source>
        <dbReference type="ARBA" id="ARBA00023242"/>
    </source>
</evidence>
<dbReference type="FunCoup" id="A0A7J7DV55">
    <property type="interactions" value="2577"/>
</dbReference>
<dbReference type="GO" id="GO:0046982">
    <property type="term" value="F:protein heterodimerization activity"/>
    <property type="evidence" value="ECO:0007669"/>
    <property type="project" value="InterPro"/>
</dbReference>
<dbReference type="InterPro" id="IPR009072">
    <property type="entry name" value="Histone-fold"/>
</dbReference>
<feature type="region of interest" description="Disordered" evidence="7">
    <location>
        <begin position="49"/>
        <end position="163"/>
    </location>
</feature>
<dbReference type="Proteomes" id="UP000593562">
    <property type="component" value="Unassembled WGS sequence"/>
</dbReference>
<gene>
    <name evidence="9" type="ORF">HS088_TW03G00530</name>
</gene>
<organism evidence="9 10">
    <name type="scientific">Tripterygium wilfordii</name>
    <name type="common">Thunder God vine</name>
    <dbReference type="NCBI Taxonomy" id="458696"/>
    <lineage>
        <taxon>Eukaryota</taxon>
        <taxon>Viridiplantae</taxon>
        <taxon>Streptophyta</taxon>
        <taxon>Embryophyta</taxon>
        <taxon>Tracheophyta</taxon>
        <taxon>Spermatophyta</taxon>
        <taxon>Magnoliopsida</taxon>
        <taxon>eudicotyledons</taxon>
        <taxon>Gunneridae</taxon>
        <taxon>Pentapetalae</taxon>
        <taxon>rosids</taxon>
        <taxon>fabids</taxon>
        <taxon>Celastrales</taxon>
        <taxon>Celastraceae</taxon>
        <taxon>Tripterygium</taxon>
    </lineage>
</organism>
<dbReference type="PROSITE" id="PS51879">
    <property type="entry name" value="RST"/>
    <property type="match status" value="1"/>
</dbReference>
<feature type="domain" description="RST" evidence="8">
    <location>
        <begin position="202"/>
        <end position="273"/>
    </location>
</feature>
<sequence length="925" mass="101763">MLNKYSGLLGERKCLMDPDIVKLLEEDEDETMHSSADVEAFQAALNRDIKGGGDASTCMPSDSGLSQESCLNSSQPFPQWQTADQGEADNPQSQQDVKSAMSQETQSSAMEVDNHGSIVGSHQEHNDVSQDVSSSKKQSQTDHQEVHEEKIPTHTSQPAGMQIFEKPSKSTIEPDKTQNQDSELQYLKLQKMSNQQATGVGQENKPGRVPFGELLPRLRSLVDKDRSMQLQNIFDLLRNNGIQKDQFVRVIKGIVGDQVLRTVIEEVRAKGQTQAMQQQRHLRAQPVSASPMQYPAPRSFAHHQRGPGFHADSSHIRPAVQLQTNSSLLSAGNSAQMSHEESDSHGSTTVTHERERSSISVHGYSKLQQQHMHFPQASHPMYGSGGNHHLYRGSDVNSSGSSLKQQLHDAPMTQGMGAGQMGATQSGNVMSLPKFERQSSMNDPNRLQGGSHPNFTNNPALQHNPVPRQGSTNEELNFGPMSSITNVKQEPVDQGNEQQQKSQLAAPPGLSAAPVELGHAISGTSKDEYLERQSSKVGFSTSTSMISSNLIAPAPATLDHNVPFGSRTPSVTSSAGFEGRTPPKRPAIGQKKPLESFGSSPSLPSKKQKVSGTFADQSIEHLNDVTAVSGVNLREEEEQLFSGPKEDSRVSEASRRVVQEEEERLILQRTPLQKKLAEIMARYGLKNMSNDVERCLSLCVEDRLRGLISNLIRLSKQRVDAEKPRHHTVITADVRQQIMMINQKAKEEWERKQAEAEKLQRNNEPDGDSGVEGDKEKDEARMKSLKVNKEEDDKMRTTAANVAARAAVGGDDMLSKWQLMAEARQKRGGLESPSGSQTGKDANRNPSSTSGRNMKDNQDAEKRGHATFGAGRKLGRHQASLPQTRVARPISVKDVVAVLEREPQMSKSTLMYRLYESIHSDTAAE</sequence>
<evidence type="ECO:0000313" key="9">
    <source>
        <dbReference type="EMBL" id="KAF5750197.1"/>
    </source>
</evidence>
<dbReference type="InterPro" id="IPR007900">
    <property type="entry name" value="TAF4_C"/>
</dbReference>
<dbReference type="InterPro" id="IPR045144">
    <property type="entry name" value="TAF4"/>
</dbReference>